<dbReference type="Proteomes" id="UP000094065">
    <property type="component" value="Unassembled WGS sequence"/>
</dbReference>
<dbReference type="RefSeq" id="XP_018994679.1">
    <property type="nucleotide sequence ID" value="XM_019137653.1"/>
</dbReference>
<comment type="caution">
    <text evidence="1">The sequence shown here is derived from an EMBL/GenBank/DDBJ whole genome shotgun (WGS) entry which is preliminary data.</text>
</comment>
<evidence type="ECO:0000313" key="1">
    <source>
        <dbReference type="EMBL" id="ODN79832.1"/>
    </source>
</evidence>
<evidence type="ECO:0000313" key="2">
    <source>
        <dbReference type="Proteomes" id="UP000094065"/>
    </source>
</evidence>
<proteinExistence type="predicted"/>
<dbReference type="GeneID" id="30155035"/>
<dbReference type="EMBL" id="AWGJ01000005">
    <property type="protein sequence ID" value="ODN79832.1"/>
    <property type="molecule type" value="Genomic_DNA"/>
</dbReference>
<sequence>METPATNARKRPSTVSLAPLQASPQEPLICWTHDQVFRTAVMQATENGKVCRLAITNAGPSTYIIRILLLSPVL</sequence>
<keyword evidence="2" id="KW-1185">Reference proteome</keyword>
<gene>
    <name evidence="1" type="ORF">L202_03726</name>
</gene>
<reference evidence="1 2" key="1">
    <citation type="submission" date="2016-06" db="EMBL/GenBank/DDBJ databases">
        <title>Evolution of pathogenesis and genome organization in the Tremellales.</title>
        <authorList>
            <person name="Cuomo C."/>
            <person name="Litvintseva A."/>
            <person name="Heitman J."/>
            <person name="Chen Y."/>
            <person name="Sun S."/>
            <person name="Springer D."/>
            <person name="Dromer F."/>
            <person name="Young S."/>
            <person name="Zeng Q."/>
            <person name="Chapman S."/>
            <person name="Gujja S."/>
            <person name="Saif S."/>
            <person name="Birren B."/>
        </authorList>
    </citation>
    <scope>NUCLEOTIDE SEQUENCE [LARGE SCALE GENOMIC DNA]</scope>
    <source>
        <strain evidence="1 2">CBS 6039</strain>
    </source>
</reference>
<organism evidence="1 2">
    <name type="scientific">Cryptococcus amylolentus CBS 6039</name>
    <dbReference type="NCBI Taxonomy" id="1295533"/>
    <lineage>
        <taxon>Eukaryota</taxon>
        <taxon>Fungi</taxon>
        <taxon>Dikarya</taxon>
        <taxon>Basidiomycota</taxon>
        <taxon>Agaricomycotina</taxon>
        <taxon>Tremellomycetes</taxon>
        <taxon>Tremellales</taxon>
        <taxon>Cryptococcaceae</taxon>
        <taxon>Cryptococcus</taxon>
    </lineage>
</organism>
<accession>A0A1E3HU28</accession>
<name>A0A1E3HU28_9TREE</name>
<protein>
    <submittedName>
        <fullName evidence="1">Uncharacterized protein</fullName>
    </submittedName>
</protein>
<dbReference type="AlphaFoldDB" id="A0A1E3HU28"/>